<keyword evidence="2" id="KW-1185">Reference proteome</keyword>
<feature type="chain" id="PRO_5037158536" evidence="1">
    <location>
        <begin position="21"/>
        <end position="111"/>
    </location>
</feature>
<accession>A0A915KWT8</accession>
<proteinExistence type="predicted"/>
<name>A0A915KWT8_ROMCU</name>
<sequence>MNAKLLIIFVMASIVNNGLAAATGKEAPQADFFGIGSSLNIGKIRAGSQGGVKTDKEGNTEITSSRGLQGIYTEEEKTNVDKENPGFKGRRCLLGLCLETTIDKTGLKIGT</sequence>
<organism evidence="2 3">
    <name type="scientific">Romanomermis culicivorax</name>
    <name type="common">Nematode worm</name>
    <dbReference type="NCBI Taxonomy" id="13658"/>
    <lineage>
        <taxon>Eukaryota</taxon>
        <taxon>Metazoa</taxon>
        <taxon>Ecdysozoa</taxon>
        <taxon>Nematoda</taxon>
        <taxon>Enoplea</taxon>
        <taxon>Dorylaimia</taxon>
        <taxon>Mermithida</taxon>
        <taxon>Mermithoidea</taxon>
        <taxon>Mermithidae</taxon>
        <taxon>Romanomermis</taxon>
    </lineage>
</organism>
<feature type="signal peptide" evidence="1">
    <location>
        <begin position="1"/>
        <end position="20"/>
    </location>
</feature>
<dbReference type="AlphaFoldDB" id="A0A915KWT8"/>
<dbReference type="WBParaSite" id="nRc.2.0.1.t42933-RA">
    <property type="protein sequence ID" value="nRc.2.0.1.t42933-RA"/>
    <property type="gene ID" value="nRc.2.0.1.g42933"/>
</dbReference>
<evidence type="ECO:0000256" key="1">
    <source>
        <dbReference type="SAM" id="SignalP"/>
    </source>
</evidence>
<evidence type="ECO:0000313" key="2">
    <source>
        <dbReference type="Proteomes" id="UP000887565"/>
    </source>
</evidence>
<reference evidence="3" key="1">
    <citation type="submission" date="2022-11" db="UniProtKB">
        <authorList>
            <consortium name="WormBaseParasite"/>
        </authorList>
    </citation>
    <scope>IDENTIFICATION</scope>
</reference>
<dbReference type="Proteomes" id="UP000887565">
    <property type="component" value="Unplaced"/>
</dbReference>
<keyword evidence="1" id="KW-0732">Signal</keyword>
<protein>
    <submittedName>
        <fullName evidence="3">Uncharacterized protein</fullName>
    </submittedName>
</protein>
<evidence type="ECO:0000313" key="3">
    <source>
        <dbReference type="WBParaSite" id="nRc.2.0.1.t42933-RA"/>
    </source>
</evidence>